<dbReference type="EMBL" id="JBFBVU010000011">
    <property type="protein sequence ID" value="MEV8467202.1"/>
    <property type="molecule type" value="Genomic_DNA"/>
</dbReference>
<name>A0ABV3L6L6_9RHOB</name>
<proteinExistence type="predicted"/>
<evidence type="ECO:0000259" key="4">
    <source>
        <dbReference type="PROSITE" id="PS01124"/>
    </source>
</evidence>
<dbReference type="Proteomes" id="UP001553161">
    <property type="component" value="Unassembled WGS sequence"/>
</dbReference>
<dbReference type="InterPro" id="IPR032687">
    <property type="entry name" value="AraC-type_N"/>
</dbReference>
<evidence type="ECO:0000313" key="6">
    <source>
        <dbReference type="Proteomes" id="UP001553161"/>
    </source>
</evidence>
<evidence type="ECO:0000313" key="5">
    <source>
        <dbReference type="EMBL" id="MEV8467202.1"/>
    </source>
</evidence>
<dbReference type="Gene3D" id="1.10.10.60">
    <property type="entry name" value="Homeodomain-like"/>
    <property type="match status" value="1"/>
</dbReference>
<dbReference type="PROSITE" id="PS01124">
    <property type="entry name" value="HTH_ARAC_FAMILY_2"/>
    <property type="match status" value="1"/>
</dbReference>
<evidence type="ECO:0000256" key="1">
    <source>
        <dbReference type="ARBA" id="ARBA00023015"/>
    </source>
</evidence>
<dbReference type="Pfam" id="PF12625">
    <property type="entry name" value="Arabinose_bd"/>
    <property type="match status" value="1"/>
</dbReference>
<dbReference type="InterPro" id="IPR009057">
    <property type="entry name" value="Homeodomain-like_sf"/>
</dbReference>
<comment type="caution">
    <text evidence="5">The sequence shown here is derived from an EMBL/GenBank/DDBJ whole genome shotgun (WGS) entry which is preliminary data.</text>
</comment>
<organism evidence="5 6">
    <name type="scientific">Meridianimarinicoccus marinus</name>
    <dbReference type="NCBI Taxonomy" id="3231483"/>
    <lineage>
        <taxon>Bacteria</taxon>
        <taxon>Pseudomonadati</taxon>
        <taxon>Pseudomonadota</taxon>
        <taxon>Alphaproteobacteria</taxon>
        <taxon>Rhodobacterales</taxon>
        <taxon>Paracoccaceae</taxon>
        <taxon>Meridianimarinicoccus</taxon>
    </lineage>
</organism>
<evidence type="ECO:0000256" key="2">
    <source>
        <dbReference type="ARBA" id="ARBA00023125"/>
    </source>
</evidence>
<dbReference type="PANTHER" id="PTHR47894">
    <property type="entry name" value="HTH-TYPE TRANSCRIPTIONAL REGULATOR GADX"/>
    <property type="match status" value="1"/>
</dbReference>
<dbReference type="Pfam" id="PF12833">
    <property type="entry name" value="HTH_18"/>
    <property type="match status" value="1"/>
</dbReference>
<reference evidence="5 6" key="1">
    <citation type="submission" date="2024-07" db="EMBL/GenBank/DDBJ databases">
        <authorList>
            <person name="Kang M."/>
        </authorList>
    </citation>
    <scope>NUCLEOTIDE SEQUENCE [LARGE SCALE GENOMIC DNA]</scope>
    <source>
        <strain evidence="5 6">DFM31</strain>
    </source>
</reference>
<evidence type="ECO:0000256" key="3">
    <source>
        <dbReference type="ARBA" id="ARBA00023163"/>
    </source>
</evidence>
<feature type="domain" description="HTH araC/xylS-type" evidence="4">
    <location>
        <begin position="300"/>
        <end position="398"/>
    </location>
</feature>
<keyword evidence="1" id="KW-0805">Transcription regulation</keyword>
<dbReference type="InterPro" id="IPR018060">
    <property type="entry name" value="HTH_AraC"/>
</dbReference>
<protein>
    <submittedName>
        <fullName evidence="5">SDR family NAD(P)-dependent oxidoreductase</fullName>
    </submittedName>
</protein>
<gene>
    <name evidence="5" type="ORF">AB0T83_10470</name>
</gene>
<keyword evidence="3" id="KW-0804">Transcription</keyword>
<accession>A0ABV3L6L6</accession>
<dbReference type="PANTHER" id="PTHR47894:SF1">
    <property type="entry name" value="HTH-TYPE TRANSCRIPTIONAL REGULATOR VQSM"/>
    <property type="match status" value="1"/>
</dbReference>
<dbReference type="SUPFAM" id="SSF51735">
    <property type="entry name" value="NAD(P)-binding Rossmann-fold domains"/>
    <property type="match status" value="1"/>
</dbReference>
<dbReference type="Gene3D" id="3.40.50.720">
    <property type="entry name" value="NAD(P)-binding Rossmann-like Domain"/>
    <property type="match status" value="1"/>
</dbReference>
<dbReference type="InterPro" id="IPR036291">
    <property type="entry name" value="NAD(P)-bd_dom_sf"/>
</dbReference>
<keyword evidence="2" id="KW-0238">DNA-binding</keyword>
<keyword evidence="6" id="KW-1185">Reference proteome</keyword>
<dbReference type="SUPFAM" id="SSF46689">
    <property type="entry name" value="Homeodomain-like"/>
    <property type="match status" value="1"/>
</dbReference>
<dbReference type="InterPro" id="IPR002347">
    <property type="entry name" value="SDR_fam"/>
</dbReference>
<dbReference type="SMART" id="SM00342">
    <property type="entry name" value="HTH_ARAC"/>
    <property type="match status" value="1"/>
</dbReference>
<dbReference type="Pfam" id="PF00106">
    <property type="entry name" value="adh_short"/>
    <property type="match status" value="1"/>
</dbReference>
<sequence length="406" mass="45022">MSPGHMLNTNKTAFDNMAENMSRYSVEPSWTNLTCLMGEAIRDSFRKKGFYGRPALTGDTTMTNQTIIAMLVRQAIIPHLRNYGTGTIINISSMGGNITFPLGTLDHGSKFAAEGLSEALFFEMAAIGVNVKTQELPLLMARALDVEVFSPPLFAAVCSPDLRHAARRVARYKALTGPVGIEADDDAAGLTLRWTWPPDMDPPQPLLLCELMFWCFIAQECTRLRVDPLWITLPHQPRNAAAYEAFFRTRLRHGAEVAIRFAPADARLPFLTVNDAIWGAFEPELRRQQDALAARASMSGQVRDVLLRAIPAACATADHVAAELSVSPRTLQRRLQEDGTSFKALVNATRSDLARHYLLSGDLPLAEISFLLGYRDPSSFNRAFRDWTGTTPDRFRKEAPALMPAR</sequence>